<dbReference type="OrthoDB" id="5583414at2759"/>
<gene>
    <name evidence="1" type="ORF">AX774_g5278</name>
</gene>
<proteinExistence type="predicted"/>
<keyword evidence="2" id="KW-1185">Reference proteome</keyword>
<dbReference type="Proteomes" id="UP000188320">
    <property type="component" value="Unassembled WGS sequence"/>
</dbReference>
<protein>
    <submittedName>
        <fullName evidence="1">Uncharacterized protein</fullName>
    </submittedName>
</protein>
<reference evidence="2" key="1">
    <citation type="submission" date="2017-01" db="EMBL/GenBank/DDBJ databases">
        <authorList>
            <person name="Wang Y."/>
            <person name="White M."/>
            <person name="Kvist S."/>
            <person name="Moncalvo J.-M."/>
        </authorList>
    </citation>
    <scope>NUCLEOTIDE SEQUENCE [LARGE SCALE GENOMIC DNA]</scope>
    <source>
        <strain evidence="2">COL-18-3</strain>
    </source>
</reference>
<evidence type="ECO:0000313" key="1">
    <source>
        <dbReference type="EMBL" id="OMH81263.1"/>
    </source>
</evidence>
<dbReference type="AlphaFoldDB" id="A0A1R1PK18"/>
<comment type="caution">
    <text evidence="1">The sequence shown here is derived from an EMBL/GenBank/DDBJ whole genome shotgun (WGS) entry which is preliminary data.</text>
</comment>
<organism evidence="1 2">
    <name type="scientific">Zancudomyces culisetae</name>
    <name type="common">Gut fungus</name>
    <name type="synonym">Smittium culisetae</name>
    <dbReference type="NCBI Taxonomy" id="1213189"/>
    <lineage>
        <taxon>Eukaryota</taxon>
        <taxon>Fungi</taxon>
        <taxon>Fungi incertae sedis</taxon>
        <taxon>Zoopagomycota</taxon>
        <taxon>Kickxellomycotina</taxon>
        <taxon>Harpellomycetes</taxon>
        <taxon>Harpellales</taxon>
        <taxon>Legeriomycetaceae</taxon>
        <taxon>Zancudomyces</taxon>
    </lineage>
</organism>
<name>A0A1R1PK18_ZANCU</name>
<dbReference type="EMBL" id="LSSK01000940">
    <property type="protein sequence ID" value="OMH81263.1"/>
    <property type="molecule type" value="Genomic_DNA"/>
</dbReference>
<accession>A0A1R1PK18</accession>
<evidence type="ECO:0000313" key="2">
    <source>
        <dbReference type="Proteomes" id="UP000188320"/>
    </source>
</evidence>
<sequence length="167" mass="19195">MEALRERAAKLYETATNADRPDSVRLEMITELVAANPQLLTDTNVAIENDQEKQQEAVETKKFVGYFSMAMQAVKITIGLMGHEAEEENDEAEMEMEMEGKGKEERQKRKRKYVKVDKNELQLWYLIDMAKWGFDILEVACGLKEGVLEKQEVKESKFKDGKGKTKL</sequence>